<proteinExistence type="predicted"/>
<organism evidence="1 2">
    <name type="scientific">Brachionus plicatilis</name>
    <name type="common">Marine rotifer</name>
    <name type="synonym">Brachionus muelleri</name>
    <dbReference type="NCBI Taxonomy" id="10195"/>
    <lineage>
        <taxon>Eukaryota</taxon>
        <taxon>Metazoa</taxon>
        <taxon>Spiralia</taxon>
        <taxon>Gnathifera</taxon>
        <taxon>Rotifera</taxon>
        <taxon>Eurotatoria</taxon>
        <taxon>Monogononta</taxon>
        <taxon>Pseudotrocha</taxon>
        <taxon>Ploima</taxon>
        <taxon>Brachionidae</taxon>
        <taxon>Brachionus</taxon>
    </lineage>
</organism>
<dbReference type="Proteomes" id="UP000276133">
    <property type="component" value="Unassembled WGS sequence"/>
</dbReference>
<name>A0A3M7SV65_BRAPC</name>
<dbReference type="AlphaFoldDB" id="A0A3M7SV65"/>
<dbReference type="EMBL" id="REGN01000748">
    <property type="protein sequence ID" value="RNA39480.1"/>
    <property type="molecule type" value="Genomic_DNA"/>
</dbReference>
<comment type="caution">
    <text evidence="1">The sequence shown here is derived from an EMBL/GenBank/DDBJ whole genome shotgun (WGS) entry which is preliminary data.</text>
</comment>
<keyword evidence="2" id="KW-1185">Reference proteome</keyword>
<accession>A0A3M7SV65</accession>
<evidence type="ECO:0000313" key="1">
    <source>
        <dbReference type="EMBL" id="RNA39480.1"/>
    </source>
</evidence>
<gene>
    <name evidence="1" type="ORF">BpHYR1_042346</name>
</gene>
<protein>
    <submittedName>
        <fullName evidence="1">Uncharacterized protein</fullName>
    </submittedName>
</protein>
<evidence type="ECO:0000313" key="2">
    <source>
        <dbReference type="Proteomes" id="UP000276133"/>
    </source>
</evidence>
<sequence length="67" mass="7563">MYIPTCHPVVNSGYPYLTTMSIYFWKTQGMIDDNFETDKLVSAAFGSIKDGVDSEEVTVVVVFFEDI</sequence>
<reference evidence="1 2" key="1">
    <citation type="journal article" date="2018" name="Sci. Rep.">
        <title>Genomic signatures of local adaptation to the degree of environmental predictability in rotifers.</title>
        <authorList>
            <person name="Franch-Gras L."/>
            <person name="Hahn C."/>
            <person name="Garcia-Roger E.M."/>
            <person name="Carmona M.J."/>
            <person name="Serra M."/>
            <person name="Gomez A."/>
        </authorList>
    </citation>
    <scope>NUCLEOTIDE SEQUENCE [LARGE SCALE GENOMIC DNA]</scope>
    <source>
        <strain evidence="1">HYR1</strain>
    </source>
</reference>